<dbReference type="AlphaFoldDB" id="A0A417YVX8"/>
<feature type="transmembrane region" description="Helical" evidence="2">
    <location>
        <begin position="39"/>
        <end position="60"/>
    </location>
</feature>
<feature type="region of interest" description="Disordered" evidence="1">
    <location>
        <begin position="1"/>
        <end position="22"/>
    </location>
</feature>
<dbReference type="Proteomes" id="UP000284416">
    <property type="component" value="Unassembled WGS sequence"/>
</dbReference>
<dbReference type="Pfam" id="PF04341">
    <property type="entry name" value="DUF485"/>
    <property type="match status" value="1"/>
</dbReference>
<proteinExistence type="predicted"/>
<keyword evidence="2" id="KW-1133">Transmembrane helix</keyword>
<keyword evidence="4" id="KW-1185">Reference proteome</keyword>
<evidence type="ECO:0000313" key="3">
    <source>
        <dbReference type="EMBL" id="RHW41515.1"/>
    </source>
</evidence>
<keyword evidence="2" id="KW-0812">Transmembrane</keyword>
<reference evidence="3 4" key="1">
    <citation type="journal article" date="2017" name="Int. J. Syst. Evol. Microbiol.">
        <title>Bacillus notoginsengisoli sp. nov., a novel bacterium isolated from the rhizosphere of Panax notoginseng.</title>
        <authorList>
            <person name="Zhang M.Y."/>
            <person name="Cheng J."/>
            <person name="Cai Y."/>
            <person name="Zhang T.Y."/>
            <person name="Wu Y.Y."/>
            <person name="Manikprabhu D."/>
            <person name="Li W.J."/>
            <person name="Zhang Y.X."/>
        </authorList>
    </citation>
    <scope>NUCLEOTIDE SEQUENCE [LARGE SCALE GENOMIC DNA]</scope>
    <source>
        <strain evidence="3 4">JCM 30743</strain>
    </source>
</reference>
<keyword evidence="2" id="KW-0472">Membrane</keyword>
<dbReference type="PANTHER" id="PTHR38441:SF1">
    <property type="entry name" value="MEMBRANE PROTEIN"/>
    <property type="match status" value="1"/>
</dbReference>
<evidence type="ECO:0000256" key="1">
    <source>
        <dbReference type="SAM" id="MobiDB-lite"/>
    </source>
</evidence>
<feature type="transmembrane region" description="Helical" evidence="2">
    <location>
        <begin position="72"/>
        <end position="93"/>
    </location>
</feature>
<gene>
    <name evidence="3" type="ORF">D1B31_07270</name>
</gene>
<name>A0A417YVX8_9BACI</name>
<dbReference type="RefSeq" id="WP_118920099.1">
    <property type="nucleotide sequence ID" value="NZ_QWEG01000004.1"/>
</dbReference>
<protein>
    <submittedName>
        <fullName evidence="3">DUF485 domain-containing protein</fullName>
    </submittedName>
</protein>
<evidence type="ECO:0000256" key="2">
    <source>
        <dbReference type="SAM" id="Phobius"/>
    </source>
</evidence>
<accession>A0A417YVX8</accession>
<dbReference type="InterPro" id="IPR007436">
    <property type="entry name" value="DUF485"/>
</dbReference>
<dbReference type="OrthoDB" id="2886991at2"/>
<organism evidence="3 4">
    <name type="scientific">Neobacillus notoginsengisoli</name>
    <dbReference type="NCBI Taxonomy" id="1578198"/>
    <lineage>
        <taxon>Bacteria</taxon>
        <taxon>Bacillati</taxon>
        <taxon>Bacillota</taxon>
        <taxon>Bacilli</taxon>
        <taxon>Bacillales</taxon>
        <taxon>Bacillaceae</taxon>
        <taxon>Neobacillus</taxon>
    </lineage>
</organism>
<sequence length="117" mass="13591">MALTGSQLKKKDHPPPPLDYSKIVQSPSFQQLLREKRKFLLPSTLFFMAFYFTLPILTAYSTVLNNPAFGPISWAWVFAFAQFIMTWALCIIYTKKAARFDRLVEGIIQNEARRTQR</sequence>
<comment type="caution">
    <text evidence="3">The sequence shown here is derived from an EMBL/GenBank/DDBJ whole genome shotgun (WGS) entry which is preliminary data.</text>
</comment>
<dbReference type="PANTHER" id="PTHR38441">
    <property type="entry name" value="INTEGRAL MEMBRANE PROTEIN-RELATED"/>
    <property type="match status" value="1"/>
</dbReference>
<dbReference type="EMBL" id="QWEG01000004">
    <property type="protein sequence ID" value="RHW41515.1"/>
    <property type="molecule type" value="Genomic_DNA"/>
</dbReference>
<evidence type="ECO:0000313" key="4">
    <source>
        <dbReference type="Proteomes" id="UP000284416"/>
    </source>
</evidence>